<keyword evidence="8 10" id="KW-0472">Membrane</keyword>
<gene>
    <name evidence="11" type="ORF">DEA37_0005693</name>
</gene>
<dbReference type="PANTHER" id="PTHR46480:SF1">
    <property type="entry name" value="VOLTAGE-GATED HYDROGEN CHANNEL 1"/>
    <property type="match status" value="1"/>
</dbReference>
<sequence length="293" mass="32456">QYAQLDHSSYVMEESLAGSQTPIGVHDCLLADAEGSTVRGDKLVQVQKRDDQLSAPVVSTEDRSIHKVVGSLFHSKAFNLSIVVLCCLDGLLVICTLLLEIEVLKLKPGTIRSNLVLTQFVLECASLTIVSLFLIEIPFKLWLFGFKFYAHHWLELIDAIVCIISFTVDAYNIYRHTQHTAHAAHAATVPNAAYRVEFSLTNSTEPIEPRESLPVAQSTLADAAGLLVLFRLWRVIRIVNAIIISVTTSQDSTMRALRAEISLHQEQIRILEELLMANHITLPISCTTSSVPA</sequence>
<organism evidence="11 12">
    <name type="scientific">Paragonimus westermani</name>
    <dbReference type="NCBI Taxonomy" id="34504"/>
    <lineage>
        <taxon>Eukaryota</taxon>
        <taxon>Metazoa</taxon>
        <taxon>Spiralia</taxon>
        <taxon>Lophotrochozoa</taxon>
        <taxon>Platyhelminthes</taxon>
        <taxon>Trematoda</taxon>
        <taxon>Digenea</taxon>
        <taxon>Plagiorchiida</taxon>
        <taxon>Troglotremata</taxon>
        <taxon>Troglotrematidae</taxon>
        <taxon>Paragonimus</taxon>
    </lineage>
</organism>
<keyword evidence="2" id="KW-0813">Transport</keyword>
<dbReference type="InterPro" id="IPR027359">
    <property type="entry name" value="Volt_channel_dom_sf"/>
</dbReference>
<keyword evidence="5" id="KW-0851">Voltage-gated channel</keyword>
<dbReference type="GO" id="GO:0034702">
    <property type="term" value="C:monoatomic ion channel complex"/>
    <property type="evidence" value="ECO:0007669"/>
    <property type="project" value="UniProtKB-KW"/>
</dbReference>
<proteinExistence type="predicted"/>
<reference evidence="11 12" key="1">
    <citation type="journal article" date="2019" name="Gigascience">
        <title>Whole-genome sequence of the oriental lung fluke Paragonimus westermani.</title>
        <authorList>
            <person name="Oey H."/>
            <person name="Zakrzewski M."/>
            <person name="Narain K."/>
            <person name="Devi K.R."/>
            <person name="Agatsuma T."/>
            <person name="Nawaratna S."/>
            <person name="Gobert G.N."/>
            <person name="Jones M.K."/>
            <person name="Ragan M.A."/>
            <person name="McManus D.P."/>
            <person name="Krause L."/>
        </authorList>
    </citation>
    <scope>NUCLEOTIDE SEQUENCE [LARGE SCALE GENOMIC DNA]</scope>
    <source>
        <strain evidence="11 12">IND2009</strain>
    </source>
</reference>
<evidence type="ECO:0000256" key="3">
    <source>
        <dbReference type="ARBA" id="ARBA00022475"/>
    </source>
</evidence>
<name>A0A5J4N890_9TREM</name>
<accession>A0A5J4N890</accession>
<evidence type="ECO:0000256" key="9">
    <source>
        <dbReference type="ARBA" id="ARBA00023303"/>
    </source>
</evidence>
<evidence type="ECO:0000256" key="5">
    <source>
        <dbReference type="ARBA" id="ARBA00022882"/>
    </source>
</evidence>
<dbReference type="GO" id="GO:0030171">
    <property type="term" value="F:voltage-gated proton channel activity"/>
    <property type="evidence" value="ECO:0007669"/>
    <property type="project" value="InterPro"/>
</dbReference>
<dbReference type="InterPro" id="IPR031846">
    <property type="entry name" value="Hvcn1"/>
</dbReference>
<protein>
    <submittedName>
        <fullName evidence="11">Uncharacterized protein</fullName>
    </submittedName>
</protein>
<evidence type="ECO:0000256" key="8">
    <source>
        <dbReference type="ARBA" id="ARBA00023136"/>
    </source>
</evidence>
<evidence type="ECO:0000313" key="12">
    <source>
        <dbReference type="Proteomes" id="UP000324629"/>
    </source>
</evidence>
<dbReference type="Gene3D" id="1.20.120.350">
    <property type="entry name" value="Voltage-gated potassium channels. Chain C"/>
    <property type="match status" value="1"/>
</dbReference>
<dbReference type="PANTHER" id="PTHR46480">
    <property type="entry name" value="F20B24.22"/>
    <property type="match status" value="1"/>
</dbReference>
<feature type="transmembrane region" description="Helical" evidence="10">
    <location>
        <begin position="120"/>
        <end position="144"/>
    </location>
</feature>
<feature type="non-terminal residue" evidence="11">
    <location>
        <position position="1"/>
    </location>
</feature>
<keyword evidence="4 10" id="KW-0812">Transmembrane</keyword>
<keyword evidence="7" id="KW-0406">Ion transport</keyword>
<evidence type="ECO:0000256" key="2">
    <source>
        <dbReference type="ARBA" id="ARBA00022448"/>
    </source>
</evidence>
<dbReference type="GO" id="GO:0005886">
    <property type="term" value="C:plasma membrane"/>
    <property type="evidence" value="ECO:0007669"/>
    <property type="project" value="UniProtKB-SubCell"/>
</dbReference>
<evidence type="ECO:0000313" key="11">
    <source>
        <dbReference type="EMBL" id="KAA3671667.1"/>
    </source>
</evidence>
<dbReference type="EMBL" id="QNGE01006024">
    <property type="protein sequence ID" value="KAA3671667.1"/>
    <property type="molecule type" value="Genomic_DNA"/>
</dbReference>
<comment type="subcellular location">
    <subcellularLocation>
        <location evidence="1">Cell membrane</location>
        <topology evidence="1">Multi-pass membrane protein</topology>
    </subcellularLocation>
</comment>
<keyword evidence="6 10" id="KW-1133">Transmembrane helix</keyword>
<evidence type="ECO:0000256" key="7">
    <source>
        <dbReference type="ARBA" id="ARBA00023065"/>
    </source>
</evidence>
<feature type="transmembrane region" description="Helical" evidence="10">
    <location>
        <begin position="156"/>
        <end position="174"/>
    </location>
</feature>
<evidence type="ECO:0000256" key="4">
    <source>
        <dbReference type="ARBA" id="ARBA00022692"/>
    </source>
</evidence>
<evidence type="ECO:0000256" key="1">
    <source>
        <dbReference type="ARBA" id="ARBA00004651"/>
    </source>
</evidence>
<dbReference type="AlphaFoldDB" id="A0A5J4N890"/>
<comment type="caution">
    <text evidence="11">The sequence shown here is derived from an EMBL/GenBank/DDBJ whole genome shotgun (WGS) entry which is preliminary data.</text>
</comment>
<evidence type="ECO:0000256" key="6">
    <source>
        <dbReference type="ARBA" id="ARBA00022989"/>
    </source>
</evidence>
<keyword evidence="3" id="KW-1003">Cell membrane</keyword>
<feature type="transmembrane region" description="Helical" evidence="10">
    <location>
        <begin position="77"/>
        <end position="99"/>
    </location>
</feature>
<evidence type="ECO:0000256" key="10">
    <source>
        <dbReference type="SAM" id="Phobius"/>
    </source>
</evidence>
<keyword evidence="12" id="KW-1185">Reference proteome</keyword>
<keyword evidence="9" id="KW-0407">Ion channel</keyword>
<dbReference type="Proteomes" id="UP000324629">
    <property type="component" value="Unassembled WGS sequence"/>
</dbReference>